<feature type="domain" description="PARG helical" evidence="6">
    <location>
        <begin position="134"/>
        <end position="250"/>
    </location>
</feature>
<dbReference type="GO" id="GO:0005634">
    <property type="term" value="C:nucleus"/>
    <property type="evidence" value="ECO:0007669"/>
    <property type="project" value="TreeGrafter"/>
</dbReference>
<dbReference type="GO" id="GO:0009225">
    <property type="term" value="P:nucleotide-sugar metabolic process"/>
    <property type="evidence" value="ECO:0007669"/>
    <property type="project" value="TreeGrafter"/>
</dbReference>
<evidence type="ECO:0000256" key="4">
    <source>
        <dbReference type="PIRSR" id="PIRSR607724-1"/>
    </source>
</evidence>
<dbReference type="PANTHER" id="PTHR12837">
    <property type="entry name" value="POLY ADP-RIBOSE GLYCOHYDROLASE"/>
    <property type="match status" value="1"/>
</dbReference>
<dbReference type="GO" id="GO:0005975">
    <property type="term" value="P:carbohydrate metabolic process"/>
    <property type="evidence" value="ECO:0007669"/>
    <property type="project" value="InterPro"/>
</dbReference>
<dbReference type="OrthoDB" id="1937899at2759"/>
<sequence>MSVKTEQEFSTAMFGSQTVWLCPDFPAVEAADNHAVLYEIPGNGATWPYKPTVGDDKWDSDHVKMPCSDHNLYNIGDEAANVGKKWDLIVEALSKPMRNSQDILEAVLTYQPDFKGIWTFTALHTFFNEYWDVSESKKFFEETLPEVRKLALALPELIQSPIPMLKREQNKSVSFTQLQLASLLANAFFCTFPERNNKTRKSEYKTYPPANFNLLYDGGGSKVMEKLKCICHYFTRVCKEQQKGVVTFSRRHIPVVECPDWSNSSLSISKVPFFVDAETFIEDAQGCIQVDFASKYIGVGVLHRGAVQEEIRFVSNPELIVSMLFTEVMGPTETVMIKGINYPGVATGNWGCGASGGHARLKSLLQLMACVEASRPMCYYTFGDNELKGDILKVYSSLLDHNVTVGDLYKYLLEFCESEALIADFYGYLEEIMSKR</sequence>
<feature type="active site" evidence="4">
    <location>
        <position position="291"/>
    </location>
</feature>
<evidence type="ECO:0000313" key="8">
    <source>
        <dbReference type="Proteomes" id="UP000838756"/>
    </source>
</evidence>
<evidence type="ECO:0000259" key="5">
    <source>
        <dbReference type="Pfam" id="PF05028"/>
    </source>
</evidence>
<proteinExistence type="inferred from homology"/>
<accession>A0A8S4RGD4</accession>
<evidence type="ECO:0000256" key="2">
    <source>
        <dbReference type="ARBA" id="ARBA00012255"/>
    </source>
</evidence>
<dbReference type="InterPro" id="IPR046372">
    <property type="entry name" value="PARG_cat_C"/>
</dbReference>
<dbReference type="InterPro" id="IPR048362">
    <property type="entry name" value="PARG_helical"/>
</dbReference>
<feature type="domain" description="PARG catalytic Macro" evidence="5">
    <location>
        <begin position="259"/>
        <end position="340"/>
    </location>
</feature>
<feature type="domain" description="PARG catalytic Macro" evidence="5">
    <location>
        <begin position="342"/>
        <end position="388"/>
    </location>
</feature>
<keyword evidence="3" id="KW-0378">Hydrolase</keyword>
<organism evidence="7 8">
    <name type="scientific">Pararge aegeria aegeria</name>
    <dbReference type="NCBI Taxonomy" id="348720"/>
    <lineage>
        <taxon>Eukaryota</taxon>
        <taxon>Metazoa</taxon>
        <taxon>Ecdysozoa</taxon>
        <taxon>Arthropoda</taxon>
        <taxon>Hexapoda</taxon>
        <taxon>Insecta</taxon>
        <taxon>Pterygota</taxon>
        <taxon>Neoptera</taxon>
        <taxon>Endopterygota</taxon>
        <taxon>Lepidoptera</taxon>
        <taxon>Glossata</taxon>
        <taxon>Ditrysia</taxon>
        <taxon>Papilionoidea</taxon>
        <taxon>Nymphalidae</taxon>
        <taxon>Satyrinae</taxon>
        <taxon>Satyrini</taxon>
        <taxon>Parargina</taxon>
        <taxon>Pararge</taxon>
    </lineage>
</organism>
<dbReference type="GO" id="GO:0004649">
    <property type="term" value="F:poly(ADP-ribose) glycohydrolase activity"/>
    <property type="evidence" value="ECO:0007669"/>
    <property type="project" value="UniProtKB-EC"/>
</dbReference>
<gene>
    <name evidence="7" type="primary">jg20926</name>
    <name evidence="7" type="ORF">PAEG_LOCUS14060</name>
</gene>
<evidence type="ECO:0000256" key="1">
    <source>
        <dbReference type="ARBA" id="ARBA00009545"/>
    </source>
</evidence>
<feature type="active site" evidence="4">
    <location>
        <position position="309"/>
    </location>
</feature>
<dbReference type="GO" id="GO:1990966">
    <property type="term" value="P:ATP generation from poly-ADP-D-ribose"/>
    <property type="evidence" value="ECO:0007669"/>
    <property type="project" value="TreeGrafter"/>
</dbReference>
<feature type="active site" evidence="4">
    <location>
        <position position="310"/>
    </location>
</feature>
<evidence type="ECO:0000313" key="7">
    <source>
        <dbReference type="EMBL" id="CAH2236708.1"/>
    </source>
</evidence>
<evidence type="ECO:0000256" key="3">
    <source>
        <dbReference type="ARBA" id="ARBA00022801"/>
    </source>
</evidence>
<dbReference type="PANTHER" id="PTHR12837:SF15">
    <property type="entry name" value="POLY(ADP-RIBOSE) GLYCOHYDROLASE"/>
    <property type="match status" value="1"/>
</dbReference>
<dbReference type="GO" id="GO:0005737">
    <property type="term" value="C:cytoplasm"/>
    <property type="evidence" value="ECO:0007669"/>
    <property type="project" value="TreeGrafter"/>
</dbReference>
<dbReference type="Proteomes" id="UP000838756">
    <property type="component" value="Unassembled WGS sequence"/>
</dbReference>
<protein>
    <recommendedName>
        <fullName evidence="2">poly(ADP-ribose) glycohydrolase</fullName>
        <ecNumber evidence="2">3.2.1.143</ecNumber>
    </recommendedName>
</protein>
<keyword evidence="8" id="KW-1185">Reference proteome</keyword>
<dbReference type="EC" id="3.2.1.143" evidence="2"/>
<dbReference type="Pfam" id="PF20811">
    <property type="entry name" value="PARG_cat_N"/>
    <property type="match status" value="1"/>
</dbReference>
<name>A0A8S4RGD4_9NEOP</name>
<comment type="similarity">
    <text evidence="1">Belongs to the poly(ADP-ribose) glycohydrolase family.</text>
</comment>
<dbReference type="InterPro" id="IPR007724">
    <property type="entry name" value="Poly_GlycHdrlase"/>
</dbReference>
<dbReference type="AlphaFoldDB" id="A0A8S4RGD4"/>
<comment type="caution">
    <text evidence="7">The sequence shown here is derived from an EMBL/GenBank/DDBJ whole genome shotgun (WGS) entry which is preliminary data.</text>
</comment>
<dbReference type="EMBL" id="CAKXAJ010025217">
    <property type="protein sequence ID" value="CAH2236708.1"/>
    <property type="molecule type" value="Genomic_DNA"/>
</dbReference>
<reference evidence="7" key="1">
    <citation type="submission" date="2022-03" db="EMBL/GenBank/DDBJ databases">
        <authorList>
            <person name="Lindestad O."/>
        </authorList>
    </citation>
    <scope>NUCLEOTIDE SEQUENCE</scope>
</reference>
<evidence type="ECO:0000259" key="6">
    <source>
        <dbReference type="Pfam" id="PF20811"/>
    </source>
</evidence>
<dbReference type="GO" id="GO:0006282">
    <property type="term" value="P:regulation of DNA repair"/>
    <property type="evidence" value="ECO:0007669"/>
    <property type="project" value="InterPro"/>
</dbReference>
<dbReference type="Pfam" id="PF05028">
    <property type="entry name" value="PARG_cat_C"/>
    <property type="match status" value="2"/>
</dbReference>